<proteinExistence type="predicted"/>
<dbReference type="Pfam" id="PF12222">
    <property type="entry name" value="PNGaseA"/>
    <property type="match status" value="1"/>
</dbReference>
<evidence type="ECO:0000259" key="2">
    <source>
        <dbReference type="Pfam" id="PF12222"/>
    </source>
</evidence>
<dbReference type="Proteomes" id="UP001498398">
    <property type="component" value="Unassembled WGS sequence"/>
</dbReference>
<dbReference type="PANTHER" id="PTHR31104">
    <property type="entry name" value="PEPTIDE-N4-(N-ACETYL-BETA-GLUCOSAMINYL)ASPARAGINE AMIDASE A PROTEIN"/>
    <property type="match status" value="1"/>
</dbReference>
<organism evidence="3 4">
    <name type="scientific">Marasmiellus scandens</name>
    <dbReference type="NCBI Taxonomy" id="2682957"/>
    <lineage>
        <taxon>Eukaryota</taxon>
        <taxon>Fungi</taxon>
        <taxon>Dikarya</taxon>
        <taxon>Basidiomycota</taxon>
        <taxon>Agaricomycotina</taxon>
        <taxon>Agaricomycetes</taxon>
        <taxon>Agaricomycetidae</taxon>
        <taxon>Agaricales</taxon>
        <taxon>Marasmiineae</taxon>
        <taxon>Omphalotaceae</taxon>
        <taxon>Marasmiellus</taxon>
    </lineage>
</organism>
<dbReference type="EMBL" id="JBANRG010000003">
    <property type="protein sequence ID" value="KAK7468445.1"/>
    <property type="molecule type" value="Genomic_DNA"/>
</dbReference>
<feature type="domain" description="Peptide N-acetyl-beta-D-glucosaminyl asparaginase amidase A N-terminal" evidence="2">
    <location>
        <begin position="76"/>
        <end position="401"/>
    </location>
</feature>
<protein>
    <recommendedName>
        <fullName evidence="2">Peptide N-acetyl-beta-D-glucosaminyl asparaginase amidase A N-terminal domain-containing protein</fullName>
    </recommendedName>
</protein>
<evidence type="ECO:0000313" key="4">
    <source>
        <dbReference type="Proteomes" id="UP001498398"/>
    </source>
</evidence>
<comment type="caution">
    <text evidence="3">The sequence shown here is derived from an EMBL/GenBank/DDBJ whole genome shotgun (WGS) entry which is preliminary data.</text>
</comment>
<reference evidence="3 4" key="1">
    <citation type="submission" date="2024-01" db="EMBL/GenBank/DDBJ databases">
        <title>A draft genome for the cacao thread blight pathogen Marasmiellus scandens.</title>
        <authorList>
            <person name="Baruah I.K."/>
            <person name="Leung J."/>
            <person name="Bukari Y."/>
            <person name="Amoako-Attah I."/>
            <person name="Meinhardt L.W."/>
            <person name="Bailey B.A."/>
            <person name="Cohen S.P."/>
        </authorList>
    </citation>
    <scope>NUCLEOTIDE SEQUENCE [LARGE SCALE GENOMIC DNA]</scope>
    <source>
        <strain evidence="3 4">GH-19</strain>
    </source>
</reference>
<feature type="chain" id="PRO_5047442539" description="Peptide N-acetyl-beta-D-glucosaminyl asparaginase amidase A N-terminal domain-containing protein" evidence="1">
    <location>
        <begin position="21"/>
        <end position="637"/>
    </location>
</feature>
<evidence type="ECO:0000256" key="1">
    <source>
        <dbReference type="SAM" id="SignalP"/>
    </source>
</evidence>
<sequence>MYTRLLVNAFLAVTVVVVFGQVTPEELEPLLVGLAQKPREIGTPQLERRVPLSTNDSTVAPLIDLQVFAPPVIPQDGTSCEVVLLEHIFGDGSFGAPAIVPYIPPTDDTCGEVGKWAAISLNLTTYSIGTQYDRLGVIYLSLAEIWRTSSAEPTKTGTIWTTIKDVTHFTPLFAQEGNLKMDFSNIIDPSLLLDGVFNVTLTATFYAPTENFATPQTSDLILPLSNLSPNLTNYFAVDTDAGGTTNISLPDTAVEAYVEVFCSGNSAEEFWYLNTPDEFLDAFPAETGLIGKGPFREVQVLVDDQLAGVVWPYAVIYTGGITPSNWRPLTSYGAYDAPTYWVDVTPFIPILLSDSEASHNITLKVVGQGLSPTFNSNWFLSGSVHVRTGSSKTTGRITVYDVPEPKIETTGGASAGNVTVWTKVTANRSLNIESELNTAEGVKKVKFSQTLSYINEASYADEGWIQSANQTTTGTTTSTHQGVQVLRDAFTYPIGVFSNYSLFSEQFGGYGSEINQTHTRALQPPTGGGSHTIHSVQHAKGFIGMDDWPGLRHAINGTGATEQTFAYTSSNPERGGAAARATYFRDVATKNDGWVRDSVWGTLREENPPVPPEQIFGEGGGPGFRRSVLGKIGRRGF</sequence>
<accession>A0ABR1JWB1</accession>
<gene>
    <name evidence="3" type="ORF">VKT23_002958</name>
</gene>
<keyword evidence="1" id="KW-0732">Signal</keyword>
<feature type="signal peptide" evidence="1">
    <location>
        <begin position="1"/>
        <end position="20"/>
    </location>
</feature>
<dbReference type="InterPro" id="IPR021102">
    <property type="entry name" value="PNGase_A"/>
</dbReference>
<evidence type="ECO:0000313" key="3">
    <source>
        <dbReference type="EMBL" id="KAK7468445.1"/>
    </source>
</evidence>
<dbReference type="Pfam" id="PF25156">
    <property type="entry name" value="PNGase_A_C"/>
    <property type="match status" value="1"/>
</dbReference>
<dbReference type="InterPro" id="IPR056948">
    <property type="entry name" value="PNGaseA_N"/>
</dbReference>
<name>A0ABR1JWB1_9AGAR</name>
<keyword evidence="4" id="KW-1185">Reference proteome</keyword>